<keyword evidence="2" id="KW-0813">Transport</keyword>
<dbReference type="SUPFAM" id="SSF81333">
    <property type="entry name" value="F1F0 ATP synthase subunit C"/>
    <property type="match status" value="1"/>
</dbReference>
<evidence type="ECO:0000256" key="1">
    <source>
        <dbReference type="ARBA" id="ARBA00022781"/>
    </source>
</evidence>
<reference evidence="4 5" key="1">
    <citation type="submission" date="2024-05" db="EMBL/GenBank/DDBJ databases">
        <authorList>
            <person name="Haq I."/>
            <person name="Ullah Z."/>
            <person name="Ahmad R."/>
            <person name="Li M."/>
            <person name="Tong Y."/>
        </authorList>
    </citation>
    <scope>NUCLEOTIDE SEQUENCE [LARGE SCALE GENOMIC DNA]</scope>
    <source>
        <strain evidence="4 5">16A2E</strain>
    </source>
</reference>
<dbReference type="Proteomes" id="UP001444625">
    <property type="component" value="Unassembled WGS sequence"/>
</dbReference>
<accession>A0ABU9XGC1</accession>
<dbReference type="Gene3D" id="1.20.20.10">
    <property type="entry name" value="F1F0 ATP synthase subunit C"/>
    <property type="match status" value="1"/>
</dbReference>
<keyword evidence="3" id="KW-0472">Membrane</keyword>
<dbReference type="RefSeq" id="WP_345824789.1">
    <property type="nucleotide sequence ID" value="NZ_JBDIML010000002.1"/>
</dbReference>
<comment type="caution">
    <text evidence="4">The sequence shown here is derived from an EMBL/GenBank/DDBJ whole genome shotgun (WGS) entry which is preliminary data.</text>
</comment>
<feature type="transmembrane region" description="Helical" evidence="3">
    <location>
        <begin position="113"/>
        <end position="133"/>
    </location>
</feature>
<gene>
    <name evidence="4" type="ORF">ABC228_09025</name>
</gene>
<proteinExistence type="predicted"/>
<sequence length="134" mass="14516">MNAYLFALAAVLAVIPILFLFKINIEKIKENQENIGKIQTNFFIGVAIAEAIPIILIVFGMLDLSPVSSIDELIIPGIIVIFSMLFAAFFIFLQRSVGVPEEAKQAATTFSAIGLAMANAIPIVSLVSLIMMMP</sequence>
<evidence type="ECO:0000313" key="5">
    <source>
        <dbReference type="Proteomes" id="UP001444625"/>
    </source>
</evidence>
<evidence type="ECO:0000256" key="2">
    <source>
        <dbReference type="ARBA" id="ARBA00023065"/>
    </source>
</evidence>
<dbReference type="InterPro" id="IPR035921">
    <property type="entry name" value="F/V-ATP_Csub_sf"/>
</dbReference>
<keyword evidence="1" id="KW-0375">Hydrogen ion transport</keyword>
<keyword evidence="2" id="KW-0406">Ion transport</keyword>
<feature type="transmembrane region" description="Helical" evidence="3">
    <location>
        <begin position="74"/>
        <end position="93"/>
    </location>
</feature>
<name>A0ABU9XGC1_9BACI</name>
<evidence type="ECO:0000313" key="4">
    <source>
        <dbReference type="EMBL" id="MEN2767331.1"/>
    </source>
</evidence>
<feature type="transmembrane region" description="Helical" evidence="3">
    <location>
        <begin position="6"/>
        <end position="21"/>
    </location>
</feature>
<evidence type="ECO:0000256" key="3">
    <source>
        <dbReference type="SAM" id="Phobius"/>
    </source>
</evidence>
<protein>
    <submittedName>
        <fullName evidence="4">Uncharacterized protein</fullName>
    </submittedName>
</protein>
<keyword evidence="3" id="KW-1133">Transmembrane helix</keyword>
<organism evidence="4 5">
    <name type="scientific">Ornithinibacillus xuwenensis</name>
    <dbReference type="NCBI Taxonomy" id="3144668"/>
    <lineage>
        <taxon>Bacteria</taxon>
        <taxon>Bacillati</taxon>
        <taxon>Bacillota</taxon>
        <taxon>Bacilli</taxon>
        <taxon>Bacillales</taxon>
        <taxon>Bacillaceae</taxon>
        <taxon>Ornithinibacillus</taxon>
    </lineage>
</organism>
<keyword evidence="5" id="KW-1185">Reference proteome</keyword>
<feature type="transmembrane region" description="Helical" evidence="3">
    <location>
        <begin position="42"/>
        <end position="62"/>
    </location>
</feature>
<dbReference type="EMBL" id="JBDIML010000002">
    <property type="protein sequence ID" value="MEN2767331.1"/>
    <property type="molecule type" value="Genomic_DNA"/>
</dbReference>
<dbReference type="InterPro" id="IPR038662">
    <property type="entry name" value="ATP_synth_F0_csu_sf"/>
</dbReference>
<keyword evidence="3" id="KW-0812">Transmembrane</keyword>